<reference evidence="2" key="1">
    <citation type="journal article" date="2004" name="Nature">
        <title>Genome duplication in the teleost fish Tetraodon nigroviridis reveals the early vertebrate proto-karyotype.</title>
        <authorList>
            <person name="Jaillon O."/>
            <person name="Aury J.-M."/>
            <person name="Brunet F."/>
            <person name="Petit J.-L."/>
            <person name="Stange-Thomann N."/>
            <person name="Mauceli E."/>
            <person name="Bouneau L."/>
            <person name="Fischer C."/>
            <person name="Ozouf-Costaz C."/>
            <person name="Bernot A."/>
            <person name="Nicaud S."/>
            <person name="Jaffe D."/>
            <person name="Fisher S."/>
            <person name="Lutfalla G."/>
            <person name="Dossat C."/>
            <person name="Segurens B."/>
            <person name="Dasilva C."/>
            <person name="Salanoubat M."/>
            <person name="Levy M."/>
            <person name="Boudet N."/>
            <person name="Castellano S."/>
            <person name="Anthouard V."/>
            <person name="Jubin C."/>
            <person name="Castelli V."/>
            <person name="Katinka M."/>
            <person name="Vacherie B."/>
            <person name="Biemont C."/>
            <person name="Skalli Z."/>
            <person name="Cattolico L."/>
            <person name="Poulain J."/>
            <person name="De Berardinis V."/>
            <person name="Cruaud C."/>
            <person name="Duprat S."/>
            <person name="Brottier P."/>
            <person name="Coutanceau J.-P."/>
            <person name="Gouzy J."/>
            <person name="Parra G."/>
            <person name="Lardier G."/>
            <person name="Chapple C."/>
            <person name="McKernan K.J."/>
            <person name="McEwan P."/>
            <person name="Bosak S."/>
            <person name="Kellis M."/>
            <person name="Volff J.-N."/>
            <person name="Guigo R."/>
            <person name="Zody M.C."/>
            <person name="Mesirov J."/>
            <person name="Lindblad-Toh K."/>
            <person name="Birren B."/>
            <person name="Nusbaum C."/>
            <person name="Kahn D."/>
            <person name="Robinson-Rechavi M."/>
            <person name="Laudet V."/>
            <person name="Schachter V."/>
            <person name="Quetier F."/>
            <person name="Saurin W."/>
            <person name="Scarpelli C."/>
            <person name="Wincker P."/>
            <person name="Lander E.S."/>
            <person name="Weissenbach J."/>
            <person name="Roest Crollius H."/>
        </authorList>
    </citation>
    <scope>NUCLEOTIDE SEQUENCE [LARGE SCALE GENOMIC DNA]</scope>
</reference>
<dbReference type="Gene3D" id="3.40.50.300">
    <property type="entry name" value="P-loop containing nucleotide triphosphate hydrolases"/>
    <property type="match status" value="1"/>
</dbReference>
<comment type="caution">
    <text evidence="2">The sequence shown here is derived from an EMBL/GenBank/DDBJ whole genome shotgun (WGS) entry which is preliminary data.</text>
</comment>
<dbReference type="GO" id="GO:0006955">
    <property type="term" value="P:immune response"/>
    <property type="evidence" value="ECO:0007669"/>
    <property type="project" value="TreeGrafter"/>
</dbReference>
<accession>Q4RMR6</accession>
<name>Q4RMR6_TETNG</name>
<dbReference type="Pfam" id="PF00735">
    <property type="entry name" value="Septin"/>
    <property type="match status" value="1"/>
</dbReference>
<dbReference type="OrthoDB" id="25620at2759"/>
<dbReference type="InterPro" id="IPR030379">
    <property type="entry name" value="G_SEPTIN_dom"/>
</dbReference>
<feature type="non-terminal residue" evidence="2">
    <location>
        <position position="265"/>
    </location>
</feature>
<dbReference type="AlphaFoldDB" id="Q4RMR6"/>
<dbReference type="GO" id="GO:0005525">
    <property type="term" value="F:GTP binding"/>
    <property type="evidence" value="ECO:0007669"/>
    <property type="project" value="InterPro"/>
</dbReference>
<sequence>RQQLMDAIIKYRPSIRAVPQARILLVGPVGAGKSSFFNSVNSMFRGKMTCQAIAGTADKSVTTQYRTYSIKAGKNGKPLPVVLCDTMGLEEMAGAGLDIDDLVNIYRGHIEDRYQFSPSGPLMPESPGYKKLVTLNDRIHCLVYVVDTSNSSLLTQKMLDKFDAIRRKANQMGIPQILLMTKVDKACSLVAEDLKTVYQSVYIQKKNYYEELESDQDTDILLAMALTQMLNFADSFFENQPVYEEGESSVEREGYQSDETIRPDF</sequence>
<evidence type="ECO:0000313" key="2">
    <source>
        <dbReference type="EMBL" id="CAG10316.1"/>
    </source>
</evidence>
<dbReference type="SUPFAM" id="SSF52540">
    <property type="entry name" value="P-loop containing nucleoside triphosphate hydrolases"/>
    <property type="match status" value="1"/>
</dbReference>
<dbReference type="CDD" id="cd00882">
    <property type="entry name" value="Ras_like_GTPase"/>
    <property type="match status" value="1"/>
</dbReference>
<dbReference type="PANTHER" id="PTHR14241:SF32">
    <property type="entry name" value="VWFA DOMAIN-CONTAINING PROTEIN-RELATED"/>
    <property type="match status" value="1"/>
</dbReference>
<dbReference type="EMBL" id="CAAE01015019">
    <property type="protein sequence ID" value="CAG10316.1"/>
    <property type="molecule type" value="Genomic_DNA"/>
</dbReference>
<dbReference type="KEGG" id="tng:GSTEN00031911G001"/>
<feature type="domain" description="Septin-type G" evidence="1">
    <location>
        <begin position="22"/>
        <end position="233"/>
    </location>
</feature>
<dbReference type="PANTHER" id="PTHR14241">
    <property type="entry name" value="INTERFERON-INDUCED PROTEIN 44"/>
    <property type="match status" value="1"/>
</dbReference>
<reference evidence="2" key="2">
    <citation type="submission" date="2004-02" db="EMBL/GenBank/DDBJ databases">
        <authorList>
            <consortium name="Genoscope"/>
            <consortium name="Whitehead Institute Centre for Genome Research"/>
        </authorList>
    </citation>
    <scope>NUCLEOTIDE SEQUENCE</scope>
</reference>
<evidence type="ECO:0000259" key="1">
    <source>
        <dbReference type="Pfam" id="PF00735"/>
    </source>
</evidence>
<proteinExistence type="predicted"/>
<organism evidence="2">
    <name type="scientific">Tetraodon nigroviridis</name>
    <name type="common">Spotted green pufferfish</name>
    <name type="synonym">Chelonodon nigroviridis</name>
    <dbReference type="NCBI Taxonomy" id="99883"/>
    <lineage>
        <taxon>Eukaryota</taxon>
        <taxon>Metazoa</taxon>
        <taxon>Chordata</taxon>
        <taxon>Craniata</taxon>
        <taxon>Vertebrata</taxon>
        <taxon>Euteleostomi</taxon>
        <taxon>Actinopterygii</taxon>
        <taxon>Neopterygii</taxon>
        <taxon>Teleostei</taxon>
        <taxon>Neoteleostei</taxon>
        <taxon>Acanthomorphata</taxon>
        <taxon>Eupercaria</taxon>
        <taxon>Tetraodontiformes</taxon>
        <taxon>Tetradontoidea</taxon>
        <taxon>Tetraodontidae</taxon>
        <taxon>Tetraodon</taxon>
    </lineage>
</organism>
<gene>
    <name evidence="2" type="ORF">GSTENG00031911001</name>
</gene>
<dbReference type="InterPro" id="IPR027417">
    <property type="entry name" value="P-loop_NTPase"/>
</dbReference>
<protein>
    <submittedName>
        <fullName evidence="2">(spotted green pufferfish) hypothetical protein</fullName>
    </submittedName>
</protein>